<evidence type="ECO:0000313" key="6">
    <source>
        <dbReference type="EMBL" id="KAL1257462.1"/>
    </source>
</evidence>
<feature type="compositionally biased region" description="Basic and acidic residues" evidence="2">
    <location>
        <begin position="1103"/>
        <end position="1151"/>
    </location>
</feature>
<dbReference type="Gene3D" id="3.10.20.90">
    <property type="entry name" value="Phosphatidylinositol 3-kinase Catalytic Subunit, Chain A, domain 1"/>
    <property type="match status" value="1"/>
</dbReference>
<dbReference type="SUPFAM" id="SSF54236">
    <property type="entry name" value="Ubiquitin-like"/>
    <property type="match status" value="1"/>
</dbReference>
<feature type="region of interest" description="Disordered" evidence="2">
    <location>
        <begin position="1"/>
        <end position="24"/>
    </location>
</feature>
<feature type="domain" description="PDZ" evidence="3">
    <location>
        <begin position="605"/>
        <end position="691"/>
    </location>
</feature>
<reference evidence="6 7" key="1">
    <citation type="submission" date="2023-09" db="EMBL/GenBank/DDBJ databases">
        <authorList>
            <person name="Wang M."/>
        </authorList>
    </citation>
    <scope>NUCLEOTIDE SEQUENCE [LARGE SCALE GENOMIC DNA]</scope>
    <source>
        <strain evidence="6">GT-2023</strain>
        <tissue evidence="6">Liver</tissue>
    </source>
</reference>
<dbReference type="InterPro" id="IPR028842">
    <property type="entry name" value="Afadin"/>
</dbReference>
<feature type="region of interest" description="Disordered" evidence="2">
    <location>
        <begin position="1098"/>
        <end position="1151"/>
    </location>
</feature>
<keyword evidence="1" id="KW-0175">Coiled coil</keyword>
<dbReference type="InterPro" id="IPR001478">
    <property type="entry name" value="PDZ"/>
</dbReference>
<dbReference type="InterPro" id="IPR002710">
    <property type="entry name" value="Dilute_dom"/>
</dbReference>
<dbReference type="SMART" id="SM00314">
    <property type="entry name" value="RA"/>
    <property type="match status" value="1"/>
</dbReference>
<dbReference type="SMART" id="SM01132">
    <property type="entry name" value="DIL"/>
    <property type="match status" value="1"/>
</dbReference>
<gene>
    <name evidence="6" type="ORF">QQF64_010706</name>
</gene>
<feature type="compositionally biased region" description="Polar residues" evidence="2">
    <location>
        <begin position="820"/>
        <end position="830"/>
    </location>
</feature>
<dbReference type="PANTHER" id="PTHR10398">
    <property type="entry name" value="AFADIN"/>
    <property type="match status" value="1"/>
</dbReference>
<dbReference type="InterPro" id="IPR037977">
    <property type="entry name" value="CBD_Afadin"/>
</dbReference>
<dbReference type="SUPFAM" id="SSF50156">
    <property type="entry name" value="PDZ domain-like"/>
    <property type="match status" value="1"/>
</dbReference>
<dbReference type="InterPro" id="IPR036034">
    <property type="entry name" value="PDZ_sf"/>
</dbReference>
<keyword evidence="7" id="KW-1185">Reference proteome</keyword>
<feature type="region of interest" description="Disordered" evidence="2">
    <location>
        <begin position="171"/>
        <end position="195"/>
    </location>
</feature>
<sequence length="1175" mass="133551">MKQKQRNAVDSDHDAETDTEDRRRLQENIQKWNSTRLSLFEMTEPDEDSLFHGVVRFYLQDHISGNCATKCICISSTSSTQEVIETLLEKFQHDGTSQPSSYSLYEVLKNEEERKLDLLEKPLLLQLNWNKDTDGQFVLRNDSCVIVQNGCLENKEKVGVIENFKRTLSRKEKPKNKQKKKELSNSLISENDVSQSKTNSVTQDCLEVKWNLPLSISLKEKDEDSFLLAVINDINSSTIHFKLSPAYVFYLVGRFLTSQPMQRKKPEQTGQKVCVIFEKIVHLIQDVIQRSIAVALAFWMANASELLNFIRRDRDLCLIMLQAQNTLAQLVQQAFRYLSHRLQVDLENHLPAFFADLKKEMDQAKEIEGVLNTLIKTMSLLRRCQVNPALSIQLFSQLFHFMGAWILNRLTAPGSTLCSNYWGKTLRQRLRHVEAWAERQGLELAVDCHLSRVIQATMLLTMTSYSTRDAQMIQSTCYKLNSLQLRALMSKYHYSPNQPCFPPILIERVAALAETTTDVMRGEGGEIRLEEELDLHLPFLLPEDGYSCDSMRGIPKGLHEFLEPICRKDLCKLIPHSNCVGTWTIFFVPSDHSANVSTWKPEAVKITLKKPLHAAMGVSIVAAKGAGQDKLGIFIKSVVQGGAANVDGRLNPGDQLLSVDGNSLVGMSQERAADIMTHTGSVVTLEIVKSAAVYYGFEGVFTQKAQTTCKDHVNGGPSSVSGLHDSDKPPVPGPSRPLETFRNQHTISRANTKQNQKWLKQKLEYRSNPNLAYEEEMPDNSVPPGNMMFSFSTDNLMDSGKPRNRLSNAEILHREYLTLPTSKPHSNKSQRTTEHPPDIDRFSKDQQKINFMKQAVSQNNLCSEEKGRLLVDRTRNLKKQEMSKWNSLATISPMDSSLSSMGHKNGLWKVPTTTQSVPLSQPKRMDVPYTPQANSLSFSTFRQPMETQIMSQAHHRYQKQSNASPSQLLKKKTVVFQSSVQTLQSSSPLHLSVANPQQKEPDKMKKLSLRNTWKRDAQDEQQTANLQKEVQQLQAKVQRSIEESERLRRLSLELQFQKRLMEFQQNGDEDEDNDDYESNSGAEQKWFQTGSDVLLKTGAPADQQKESPFIKEASLKDGVKRESTGFDKTSSEKIYSSEDDHKRFKTRRSPENLTFKERQQLFSLAMVTSSKVQVS</sequence>
<dbReference type="InterPro" id="IPR029071">
    <property type="entry name" value="Ubiquitin-like_domsf"/>
</dbReference>
<evidence type="ECO:0000259" key="3">
    <source>
        <dbReference type="PROSITE" id="PS50106"/>
    </source>
</evidence>
<feature type="coiled-coil region" evidence="1">
    <location>
        <begin position="1016"/>
        <end position="1050"/>
    </location>
</feature>
<organism evidence="6 7">
    <name type="scientific">Cirrhinus molitorella</name>
    <name type="common">mud carp</name>
    <dbReference type="NCBI Taxonomy" id="172907"/>
    <lineage>
        <taxon>Eukaryota</taxon>
        <taxon>Metazoa</taxon>
        <taxon>Chordata</taxon>
        <taxon>Craniata</taxon>
        <taxon>Vertebrata</taxon>
        <taxon>Euteleostomi</taxon>
        <taxon>Actinopterygii</taxon>
        <taxon>Neopterygii</taxon>
        <taxon>Teleostei</taxon>
        <taxon>Ostariophysi</taxon>
        <taxon>Cypriniformes</taxon>
        <taxon>Cyprinidae</taxon>
        <taxon>Labeoninae</taxon>
        <taxon>Labeonini</taxon>
        <taxon>Cirrhinus</taxon>
    </lineage>
</organism>
<accession>A0ABR3LX49</accession>
<dbReference type="PROSITE" id="PS50200">
    <property type="entry name" value="RA"/>
    <property type="match status" value="1"/>
</dbReference>
<dbReference type="PANTHER" id="PTHR10398:SF2">
    <property type="entry name" value="AFADIN"/>
    <property type="match status" value="1"/>
</dbReference>
<name>A0ABR3LX49_9TELE</name>
<dbReference type="PROSITE" id="PS51126">
    <property type="entry name" value="DILUTE"/>
    <property type="match status" value="1"/>
</dbReference>
<dbReference type="Gene3D" id="2.30.42.10">
    <property type="match status" value="1"/>
</dbReference>
<feature type="region of interest" description="Disordered" evidence="2">
    <location>
        <begin position="712"/>
        <end position="739"/>
    </location>
</feature>
<dbReference type="PROSITE" id="PS50106">
    <property type="entry name" value="PDZ"/>
    <property type="match status" value="1"/>
</dbReference>
<dbReference type="Proteomes" id="UP001558613">
    <property type="component" value="Unassembled WGS sequence"/>
</dbReference>
<evidence type="ECO:0000256" key="2">
    <source>
        <dbReference type="SAM" id="MobiDB-lite"/>
    </source>
</evidence>
<evidence type="ECO:0008006" key="8">
    <source>
        <dbReference type="Google" id="ProtNLM"/>
    </source>
</evidence>
<proteinExistence type="predicted"/>
<evidence type="ECO:0000259" key="4">
    <source>
        <dbReference type="PROSITE" id="PS50200"/>
    </source>
</evidence>
<dbReference type="InterPro" id="IPR000159">
    <property type="entry name" value="RA_dom"/>
</dbReference>
<dbReference type="CDD" id="cd06789">
    <property type="entry name" value="PDZ_AFDN-like"/>
    <property type="match status" value="1"/>
</dbReference>
<evidence type="ECO:0000313" key="7">
    <source>
        <dbReference type="Proteomes" id="UP001558613"/>
    </source>
</evidence>
<feature type="compositionally biased region" description="Basic and acidic residues" evidence="2">
    <location>
        <begin position="831"/>
        <end position="840"/>
    </location>
</feature>
<dbReference type="Pfam" id="PF00788">
    <property type="entry name" value="RA"/>
    <property type="match status" value="1"/>
</dbReference>
<feature type="region of interest" description="Disordered" evidence="2">
    <location>
        <begin position="820"/>
        <end position="840"/>
    </location>
</feature>
<evidence type="ECO:0000259" key="5">
    <source>
        <dbReference type="PROSITE" id="PS51126"/>
    </source>
</evidence>
<dbReference type="CDD" id="cd15471">
    <property type="entry name" value="Myo5p-like_CBD_afadin"/>
    <property type="match status" value="1"/>
</dbReference>
<dbReference type="Pfam" id="PF00595">
    <property type="entry name" value="PDZ"/>
    <property type="match status" value="1"/>
</dbReference>
<dbReference type="EMBL" id="JAYMGO010000017">
    <property type="protein sequence ID" value="KAL1257462.1"/>
    <property type="molecule type" value="Genomic_DNA"/>
</dbReference>
<feature type="compositionally biased region" description="Basic and acidic residues" evidence="2">
    <location>
        <begin position="7"/>
        <end position="24"/>
    </location>
</feature>
<comment type="caution">
    <text evidence="6">The sequence shown here is derived from an EMBL/GenBank/DDBJ whole genome shotgun (WGS) entry which is preliminary data.</text>
</comment>
<dbReference type="SMART" id="SM00228">
    <property type="entry name" value="PDZ"/>
    <property type="match status" value="1"/>
</dbReference>
<dbReference type="Pfam" id="PF01843">
    <property type="entry name" value="DIL"/>
    <property type="match status" value="1"/>
</dbReference>
<protein>
    <recommendedName>
        <fullName evidence="8">Afadin-like</fullName>
    </recommendedName>
</protein>
<evidence type="ECO:0000256" key="1">
    <source>
        <dbReference type="SAM" id="Coils"/>
    </source>
</evidence>
<feature type="domain" description="Ras-associating" evidence="4">
    <location>
        <begin position="51"/>
        <end position="144"/>
    </location>
</feature>
<feature type="domain" description="Dilute" evidence="5">
    <location>
        <begin position="278"/>
        <end position="515"/>
    </location>
</feature>